<sequence>EDVIDKATELLAKAGGPMDLEEVVDEGERDAMADREAALAKELAAMRKRKGKLVDPLQFAVSIGSEDLTGYVPEFAWERERPRQGDLEQLERAGINPDGITTRWQAEKLLGEIYRRRSEGMATPKQVRML</sequence>
<dbReference type="GO" id="GO:0004386">
    <property type="term" value="F:helicase activity"/>
    <property type="evidence" value="ECO:0007669"/>
    <property type="project" value="UniProtKB-KW"/>
</dbReference>
<proteinExistence type="predicted"/>
<keyword evidence="1" id="KW-0547">Nucleotide-binding</keyword>
<keyword evidence="1" id="KW-0378">Hydrolase</keyword>
<evidence type="ECO:0000313" key="1">
    <source>
        <dbReference type="EMBL" id="EJW90660.1"/>
    </source>
</evidence>
<keyword evidence="1" id="KW-0067">ATP-binding</keyword>
<comment type="caution">
    <text evidence="1">The sequence shown here is derived from an EMBL/GenBank/DDBJ whole genome shotgun (WGS) entry which is preliminary data.</text>
</comment>
<reference evidence="1" key="1">
    <citation type="journal article" date="2012" name="PLoS ONE">
        <title>Gene sets for utilization of primary and secondary nutrition supplies in the distal gut of endangered iberian lynx.</title>
        <authorList>
            <person name="Alcaide M."/>
            <person name="Messina E."/>
            <person name="Richter M."/>
            <person name="Bargiela R."/>
            <person name="Peplies J."/>
            <person name="Huws S.A."/>
            <person name="Newbold C.J."/>
            <person name="Golyshin P.N."/>
            <person name="Simon M.A."/>
            <person name="Lopez G."/>
            <person name="Yakimov M.M."/>
            <person name="Ferrer M."/>
        </authorList>
    </citation>
    <scope>NUCLEOTIDE SEQUENCE</scope>
</reference>
<keyword evidence="1" id="KW-0347">Helicase</keyword>
<feature type="non-terminal residue" evidence="1">
    <location>
        <position position="1"/>
    </location>
</feature>
<feature type="non-terminal residue" evidence="1">
    <location>
        <position position="130"/>
    </location>
</feature>
<dbReference type="EMBL" id="AMCI01008695">
    <property type="protein sequence ID" value="EJW90660.1"/>
    <property type="molecule type" value="Genomic_DNA"/>
</dbReference>
<protein>
    <submittedName>
        <fullName evidence="1">DNA/RNA helicase</fullName>
    </submittedName>
</protein>
<dbReference type="AlphaFoldDB" id="J9BSY3"/>
<gene>
    <name evidence="1" type="ORF">EVA_21233</name>
</gene>
<accession>J9BSY3</accession>
<organism evidence="1">
    <name type="scientific">gut metagenome</name>
    <dbReference type="NCBI Taxonomy" id="749906"/>
    <lineage>
        <taxon>unclassified sequences</taxon>
        <taxon>metagenomes</taxon>
        <taxon>organismal metagenomes</taxon>
    </lineage>
</organism>
<name>J9BSY3_9ZZZZ</name>